<reference evidence="3" key="1">
    <citation type="submission" date="2016-10" db="EMBL/GenBank/DDBJ databases">
        <authorList>
            <person name="Varghese N."/>
            <person name="Submissions S."/>
        </authorList>
    </citation>
    <scope>NUCLEOTIDE SEQUENCE [LARGE SCALE GENOMIC DNA]</scope>
    <source>
        <strain evidence="3">JCM 2783</strain>
    </source>
</reference>
<dbReference type="InterPro" id="IPR012659">
    <property type="entry name" value="CHP02444"/>
</dbReference>
<dbReference type="Proteomes" id="UP000243950">
    <property type="component" value="Unassembled WGS sequence"/>
</dbReference>
<proteinExistence type="predicted"/>
<organism evidence="2 3">
    <name type="scientific">Pseudomonas straminea</name>
    <dbReference type="NCBI Taxonomy" id="47882"/>
    <lineage>
        <taxon>Bacteria</taxon>
        <taxon>Pseudomonadati</taxon>
        <taxon>Pseudomonadota</taxon>
        <taxon>Gammaproteobacteria</taxon>
        <taxon>Pseudomonadales</taxon>
        <taxon>Pseudomonadaceae</taxon>
        <taxon>Phytopseudomonas</taxon>
    </lineage>
</organism>
<protein>
    <submittedName>
        <fullName evidence="2">TIGR02444 family protein</fullName>
    </submittedName>
</protein>
<keyword evidence="3" id="KW-1185">Reference proteome</keyword>
<evidence type="ECO:0000256" key="1">
    <source>
        <dbReference type="SAM" id="Coils"/>
    </source>
</evidence>
<evidence type="ECO:0000313" key="3">
    <source>
        <dbReference type="Proteomes" id="UP000243950"/>
    </source>
</evidence>
<sequence>MSPDLWTFATTLYARPGVEAACLELQAAGADVCLLLCGLWLDSRGVAHDAEREAQLRRIAEPWQQEVVKPLRALRQRWREAAAHDSALSGLRERVKQLELEAEREQLGRLQRLSAGWSAPAGSHQLAWLSSLTDDSPATHAALQYLYSMSSALQAEL</sequence>
<keyword evidence="1" id="KW-0175">Coiled coil</keyword>
<dbReference type="AlphaFoldDB" id="A0A1I1XVH4"/>
<dbReference type="NCBIfam" id="TIGR02444">
    <property type="entry name" value="TIGR02444 family protein"/>
    <property type="match status" value="1"/>
</dbReference>
<gene>
    <name evidence="2" type="ORF">SAMN05216372_1094</name>
</gene>
<evidence type="ECO:0000313" key="2">
    <source>
        <dbReference type="EMBL" id="SFE11355.1"/>
    </source>
</evidence>
<name>A0A1I1XVH4_PSEOC</name>
<dbReference type="Pfam" id="PF09523">
    <property type="entry name" value="DUF2390"/>
    <property type="match status" value="1"/>
</dbReference>
<dbReference type="RefSeq" id="WP_244154189.1">
    <property type="nucleotide sequence ID" value="NZ_BSSG01000009.1"/>
</dbReference>
<feature type="coiled-coil region" evidence="1">
    <location>
        <begin position="81"/>
        <end position="108"/>
    </location>
</feature>
<dbReference type="EMBL" id="FOMO01000009">
    <property type="protein sequence ID" value="SFE11355.1"/>
    <property type="molecule type" value="Genomic_DNA"/>
</dbReference>
<accession>A0A1I1XVH4</accession>